<keyword evidence="2" id="KW-1185">Reference proteome</keyword>
<organism evidence="1 2">
    <name type="scientific">Cymbomonas tetramitiformis</name>
    <dbReference type="NCBI Taxonomy" id="36881"/>
    <lineage>
        <taxon>Eukaryota</taxon>
        <taxon>Viridiplantae</taxon>
        <taxon>Chlorophyta</taxon>
        <taxon>Pyramimonadophyceae</taxon>
        <taxon>Pyramimonadales</taxon>
        <taxon>Pyramimonadaceae</taxon>
        <taxon>Cymbomonas</taxon>
    </lineage>
</organism>
<dbReference type="EMBL" id="LGRX02004459">
    <property type="protein sequence ID" value="KAK3280286.1"/>
    <property type="molecule type" value="Genomic_DNA"/>
</dbReference>
<proteinExistence type="predicted"/>
<accession>A0AAE0GLH8</accession>
<evidence type="ECO:0000313" key="2">
    <source>
        <dbReference type="Proteomes" id="UP001190700"/>
    </source>
</evidence>
<name>A0AAE0GLH8_9CHLO</name>
<evidence type="ECO:0000313" key="1">
    <source>
        <dbReference type="EMBL" id="KAK3280286.1"/>
    </source>
</evidence>
<reference evidence="1 2" key="1">
    <citation type="journal article" date="2015" name="Genome Biol. Evol.">
        <title>Comparative Genomics of a Bacterivorous Green Alga Reveals Evolutionary Causalities and Consequences of Phago-Mixotrophic Mode of Nutrition.</title>
        <authorList>
            <person name="Burns J.A."/>
            <person name="Paasch A."/>
            <person name="Narechania A."/>
            <person name="Kim E."/>
        </authorList>
    </citation>
    <scope>NUCLEOTIDE SEQUENCE [LARGE SCALE GENOMIC DNA]</scope>
    <source>
        <strain evidence="1 2">PLY_AMNH</strain>
    </source>
</reference>
<dbReference type="Proteomes" id="UP001190700">
    <property type="component" value="Unassembled WGS sequence"/>
</dbReference>
<protein>
    <submittedName>
        <fullName evidence="1">Uncharacterized protein</fullName>
    </submittedName>
</protein>
<comment type="caution">
    <text evidence="1">The sequence shown here is derived from an EMBL/GenBank/DDBJ whole genome shotgun (WGS) entry which is preliminary data.</text>
</comment>
<sequence length="245" mass="24701">MSTGGVFQADADDGAAAFAAAVEQHGAPAVARAGATSGGVDISVYGFTTAASEASGDDEMDVQEELRDLRHQIGEAISMGQVSVSPEKSPSFAGVSAESRRPMMPLAGGALSEAGGAPPSFMTHVTVPTEEFPGGVDLLPLRHPVPTVSVGAPLSAVACSIPQEKASFVDLEGKSRAPSIIEDLFSDTDGEDFPPPIYEAPCVQTYCGVSAVLRLFAAAGGGMAAAAPGGDLASEHGGVTTWDVP</sequence>
<gene>
    <name evidence="1" type="ORF">CYMTET_11866</name>
</gene>
<dbReference type="AlphaFoldDB" id="A0AAE0GLH8"/>